<dbReference type="InterPro" id="IPR037079">
    <property type="entry name" value="AF2212/PG0164-like_sf"/>
</dbReference>
<proteinExistence type="predicted"/>
<evidence type="ECO:0008006" key="3">
    <source>
        <dbReference type="Google" id="ProtNLM"/>
    </source>
</evidence>
<sequence>MDIVHILPYRRNMTDAPAPPHDLDHRFTAPIGVDVKGETWSCVEMRGSAEFFGTGRSVKIEGTIDGIPFTSGFMPTGRGGHMVSVSAALRKKLGKAVGDDVELHLIRRLT</sequence>
<dbReference type="Pfam" id="PF08922">
    <property type="entry name" value="DUF1905"/>
    <property type="match status" value="1"/>
</dbReference>
<comment type="caution">
    <text evidence="1">The sequence shown here is derived from an EMBL/GenBank/DDBJ whole genome shotgun (WGS) entry which is preliminary data.</text>
</comment>
<name>A0ABN3D9F3_9MICO</name>
<organism evidence="1 2">
    <name type="scientific">Herbiconiux moechotypicola</name>
    <dbReference type="NCBI Taxonomy" id="637393"/>
    <lineage>
        <taxon>Bacteria</taxon>
        <taxon>Bacillati</taxon>
        <taxon>Actinomycetota</taxon>
        <taxon>Actinomycetes</taxon>
        <taxon>Micrococcales</taxon>
        <taxon>Microbacteriaceae</taxon>
        <taxon>Herbiconiux</taxon>
    </lineage>
</organism>
<evidence type="ECO:0000313" key="1">
    <source>
        <dbReference type="EMBL" id="GAA2224926.1"/>
    </source>
</evidence>
<dbReference type="EMBL" id="BAAAQY010000002">
    <property type="protein sequence ID" value="GAA2224926.1"/>
    <property type="molecule type" value="Genomic_DNA"/>
</dbReference>
<keyword evidence="2" id="KW-1185">Reference proteome</keyword>
<accession>A0ABN3D9F3</accession>
<dbReference type="InterPro" id="IPR015018">
    <property type="entry name" value="DUF1905"/>
</dbReference>
<dbReference type="SUPFAM" id="SSF141694">
    <property type="entry name" value="AF2212/PG0164-like"/>
    <property type="match status" value="1"/>
</dbReference>
<protein>
    <recommendedName>
        <fullName evidence="3">DUF1905 domain-containing protein</fullName>
    </recommendedName>
</protein>
<reference evidence="1 2" key="1">
    <citation type="journal article" date="2019" name="Int. J. Syst. Evol. Microbiol.">
        <title>The Global Catalogue of Microorganisms (GCM) 10K type strain sequencing project: providing services to taxonomists for standard genome sequencing and annotation.</title>
        <authorList>
            <consortium name="The Broad Institute Genomics Platform"/>
            <consortium name="The Broad Institute Genome Sequencing Center for Infectious Disease"/>
            <person name="Wu L."/>
            <person name="Ma J."/>
        </authorList>
    </citation>
    <scope>NUCLEOTIDE SEQUENCE [LARGE SCALE GENOMIC DNA]</scope>
    <source>
        <strain evidence="1 2">JCM 16117</strain>
    </source>
</reference>
<evidence type="ECO:0000313" key="2">
    <source>
        <dbReference type="Proteomes" id="UP001500929"/>
    </source>
</evidence>
<dbReference type="Gene3D" id="2.40.30.100">
    <property type="entry name" value="AF2212/PG0164-like"/>
    <property type="match status" value="1"/>
</dbReference>
<dbReference type="Proteomes" id="UP001500929">
    <property type="component" value="Unassembled WGS sequence"/>
</dbReference>
<gene>
    <name evidence="1" type="ORF">GCM10009851_05550</name>
</gene>